<organism evidence="3 4">
    <name type="scientific">Robertmurraya beringensis</name>
    <dbReference type="NCBI Taxonomy" id="641660"/>
    <lineage>
        <taxon>Bacteria</taxon>
        <taxon>Bacillati</taxon>
        <taxon>Bacillota</taxon>
        <taxon>Bacilli</taxon>
        <taxon>Bacillales</taxon>
        <taxon>Bacillaceae</taxon>
        <taxon>Robertmurraya</taxon>
    </lineage>
</organism>
<dbReference type="InterPro" id="IPR027051">
    <property type="entry name" value="XdhC_Rossmann_dom"/>
</dbReference>
<accession>A0ABV6KQ64</accession>
<evidence type="ECO:0000313" key="4">
    <source>
        <dbReference type="Proteomes" id="UP001589738"/>
    </source>
</evidence>
<sequence length="353" mass="39699">MSSLKELQRIFDQMEKVWERGEEAALLMVYEVRGSSYRRPGAKIMIASDGEVFGSLSGGCLESDLLEWAKIAINENRPMIKSYNLSENDLWGLGIGCKGSQNILILPIKKDSTFWKEVRNKTTKGEMVTLLLNPSSGEGWLLNYHHQVLTKSGGYLPSEVINELFFHKKQYIHSAKVIKRLESQFIVDPIFPLEKLVVAGAGHDAVPVVELAIKANFDVTVLDPRSQFNNEKRFPGAHNWAVDSEDLEEVPSSLRNSWWIIMNHHLERDRAALELALESNPKYVGVLGPIQRTEELLVSSEISITDNRIYAPIGLDLGGDTIEEVALSIVSELLSVRNRKNSNHLRGKSKIHT</sequence>
<dbReference type="PANTHER" id="PTHR30388:SF6">
    <property type="entry name" value="XANTHINE DEHYDROGENASE SUBUNIT A-RELATED"/>
    <property type="match status" value="1"/>
</dbReference>
<dbReference type="Pfam" id="PF13478">
    <property type="entry name" value="XdhC_C"/>
    <property type="match status" value="1"/>
</dbReference>
<comment type="caution">
    <text evidence="3">The sequence shown here is derived from an EMBL/GenBank/DDBJ whole genome shotgun (WGS) entry which is preliminary data.</text>
</comment>
<dbReference type="Gene3D" id="3.40.50.720">
    <property type="entry name" value="NAD(P)-binding Rossmann-like Domain"/>
    <property type="match status" value="1"/>
</dbReference>
<name>A0ABV6KQ64_9BACI</name>
<proteinExistence type="predicted"/>
<dbReference type="Pfam" id="PF02625">
    <property type="entry name" value="XdhC_CoxI"/>
    <property type="match status" value="1"/>
</dbReference>
<protein>
    <submittedName>
        <fullName evidence="3">XdhC family protein</fullName>
    </submittedName>
</protein>
<evidence type="ECO:0000259" key="1">
    <source>
        <dbReference type="Pfam" id="PF02625"/>
    </source>
</evidence>
<feature type="domain" description="XdhC- CoxI" evidence="1">
    <location>
        <begin position="18"/>
        <end position="83"/>
    </location>
</feature>
<dbReference type="PANTHER" id="PTHR30388">
    <property type="entry name" value="ALDEHYDE OXIDOREDUCTASE MOLYBDENUM COFACTOR ASSEMBLY PROTEIN"/>
    <property type="match status" value="1"/>
</dbReference>
<gene>
    <name evidence="3" type="ORF">ACFFHF_09395</name>
</gene>
<dbReference type="InterPro" id="IPR003777">
    <property type="entry name" value="XdhC_CoxI"/>
</dbReference>
<evidence type="ECO:0000259" key="2">
    <source>
        <dbReference type="Pfam" id="PF13478"/>
    </source>
</evidence>
<dbReference type="Proteomes" id="UP001589738">
    <property type="component" value="Unassembled WGS sequence"/>
</dbReference>
<evidence type="ECO:0000313" key="3">
    <source>
        <dbReference type="EMBL" id="MFC0475463.1"/>
    </source>
</evidence>
<keyword evidence="4" id="KW-1185">Reference proteome</keyword>
<feature type="domain" description="XdhC Rossmann" evidence="2">
    <location>
        <begin position="196"/>
        <end position="333"/>
    </location>
</feature>
<dbReference type="RefSeq" id="WP_160547804.1">
    <property type="nucleotide sequence ID" value="NZ_JBHLUU010000027.1"/>
</dbReference>
<dbReference type="InterPro" id="IPR052698">
    <property type="entry name" value="MoCofactor_Util/Proc"/>
</dbReference>
<reference evidence="3 4" key="1">
    <citation type="submission" date="2024-09" db="EMBL/GenBank/DDBJ databases">
        <authorList>
            <person name="Sun Q."/>
            <person name="Mori K."/>
        </authorList>
    </citation>
    <scope>NUCLEOTIDE SEQUENCE [LARGE SCALE GENOMIC DNA]</scope>
    <source>
        <strain evidence="3 4">CGMCC 1.9126</strain>
    </source>
</reference>
<dbReference type="EMBL" id="JBHLUU010000027">
    <property type="protein sequence ID" value="MFC0475463.1"/>
    <property type="molecule type" value="Genomic_DNA"/>
</dbReference>